<evidence type="ECO:0000313" key="14">
    <source>
        <dbReference type="EMBL" id="NYI68503.1"/>
    </source>
</evidence>
<evidence type="ECO:0000256" key="7">
    <source>
        <dbReference type="ARBA" id="ARBA00022801"/>
    </source>
</evidence>
<dbReference type="Pfam" id="PF12710">
    <property type="entry name" value="HAD"/>
    <property type="match status" value="1"/>
</dbReference>
<comment type="pathway">
    <text evidence="2">Amino-acid biosynthesis; L-serine biosynthesis; L-serine from 3-phospho-D-glycerate: step 3/3.</text>
</comment>
<dbReference type="NCBIfam" id="TIGR00338">
    <property type="entry name" value="serB"/>
    <property type="match status" value="1"/>
</dbReference>
<organism evidence="14 15">
    <name type="scientific">Spelaeicoccus albus</name>
    <dbReference type="NCBI Taxonomy" id="1280376"/>
    <lineage>
        <taxon>Bacteria</taxon>
        <taxon>Bacillati</taxon>
        <taxon>Actinomycetota</taxon>
        <taxon>Actinomycetes</taxon>
        <taxon>Micrococcales</taxon>
        <taxon>Brevibacteriaceae</taxon>
        <taxon>Spelaeicoccus</taxon>
    </lineage>
</organism>
<evidence type="ECO:0000256" key="8">
    <source>
        <dbReference type="ARBA" id="ARBA00022842"/>
    </source>
</evidence>
<feature type="active site" description="Nucleophile" evidence="13">
    <location>
        <position position="86"/>
    </location>
</feature>
<keyword evidence="5" id="KW-0028">Amino-acid biosynthesis</keyword>
<evidence type="ECO:0000256" key="11">
    <source>
        <dbReference type="ARBA" id="ARBA00048138"/>
    </source>
</evidence>
<comment type="catalytic activity">
    <reaction evidence="11">
        <text>O-phospho-L-serine + H2O = L-serine + phosphate</text>
        <dbReference type="Rhea" id="RHEA:21208"/>
        <dbReference type="ChEBI" id="CHEBI:15377"/>
        <dbReference type="ChEBI" id="CHEBI:33384"/>
        <dbReference type="ChEBI" id="CHEBI:43474"/>
        <dbReference type="ChEBI" id="CHEBI:57524"/>
        <dbReference type="EC" id="3.1.3.3"/>
    </reaction>
</comment>
<gene>
    <name evidence="14" type="ORF">BJY26_002809</name>
</gene>
<evidence type="ECO:0000256" key="5">
    <source>
        <dbReference type="ARBA" id="ARBA00022605"/>
    </source>
</evidence>
<keyword evidence="15" id="KW-1185">Reference proteome</keyword>
<accession>A0A7Z0D428</accession>
<dbReference type="InterPro" id="IPR036412">
    <property type="entry name" value="HAD-like_sf"/>
</dbReference>
<evidence type="ECO:0000256" key="12">
    <source>
        <dbReference type="ARBA" id="ARBA00048523"/>
    </source>
</evidence>
<evidence type="ECO:0000256" key="10">
    <source>
        <dbReference type="ARBA" id="ARBA00031693"/>
    </source>
</evidence>
<dbReference type="InterPro" id="IPR023214">
    <property type="entry name" value="HAD_sf"/>
</dbReference>
<dbReference type="EMBL" id="JACBZP010000001">
    <property type="protein sequence ID" value="NYI68503.1"/>
    <property type="molecule type" value="Genomic_DNA"/>
</dbReference>
<comment type="cofactor">
    <cofactor evidence="1">
        <name>Mg(2+)</name>
        <dbReference type="ChEBI" id="CHEBI:18420"/>
    </cofactor>
</comment>
<evidence type="ECO:0000256" key="9">
    <source>
        <dbReference type="ARBA" id="ARBA00023299"/>
    </source>
</evidence>
<keyword evidence="6" id="KW-0479">Metal-binding</keyword>
<dbReference type="InterPro" id="IPR050582">
    <property type="entry name" value="HAD-like_SerB"/>
</dbReference>
<reference evidence="14 15" key="1">
    <citation type="submission" date="2020-07" db="EMBL/GenBank/DDBJ databases">
        <title>Sequencing the genomes of 1000 actinobacteria strains.</title>
        <authorList>
            <person name="Klenk H.-P."/>
        </authorList>
    </citation>
    <scope>NUCLEOTIDE SEQUENCE [LARGE SCALE GENOMIC DNA]</scope>
    <source>
        <strain evidence="14 15">DSM 26341</strain>
    </source>
</reference>
<dbReference type="GO" id="GO:0036424">
    <property type="term" value="F:L-phosphoserine phosphatase activity"/>
    <property type="evidence" value="ECO:0007669"/>
    <property type="project" value="InterPro"/>
</dbReference>
<dbReference type="SFLD" id="SFLDF00029">
    <property type="entry name" value="phosphoserine_phosphatase"/>
    <property type="match status" value="1"/>
</dbReference>
<dbReference type="SFLD" id="SFLDS00003">
    <property type="entry name" value="Haloacid_Dehalogenase"/>
    <property type="match status" value="1"/>
</dbReference>
<dbReference type="GO" id="GO:0006564">
    <property type="term" value="P:L-serine biosynthetic process"/>
    <property type="evidence" value="ECO:0007669"/>
    <property type="project" value="UniProtKB-KW"/>
</dbReference>
<keyword evidence="7 14" id="KW-0378">Hydrolase</keyword>
<dbReference type="SUPFAM" id="SSF56784">
    <property type="entry name" value="HAD-like"/>
    <property type="match status" value="1"/>
</dbReference>
<evidence type="ECO:0000256" key="2">
    <source>
        <dbReference type="ARBA" id="ARBA00005135"/>
    </source>
</evidence>
<evidence type="ECO:0000256" key="4">
    <source>
        <dbReference type="ARBA" id="ARBA00012640"/>
    </source>
</evidence>
<dbReference type="RefSeq" id="WP_179428844.1">
    <property type="nucleotide sequence ID" value="NZ_JACBZP010000001.1"/>
</dbReference>
<dbReference type="AlphaFoldDB" id="A0A7Z0D428"/>
<dbReference type="PANTHER" id="PTHR43344">
    <property type="entry name" value="PHOSPHOSERINE PHOSPHATASE"/>
    <property type="match status" value="1"/>
</dbReference>
<dbReference type="EC" id="3.1.3.3" evidence="4"/>
<evidence type="ECO:0000256" key="6">
    <source>
        <dbReference type="ARBA" id="ARBA00022723"/>
    </source>
</evidence>
<comment type="catalytic activity">
    <reaction evidence="12">
        <text>O-phospho-D-serine + H2O = D-serine + phosphate</text>
        <dbReference type="Rhea" id="RHEA:24873"/>
        <dbReference type="ChEBI" id="CHEBI:15377"/>
        <dbReference type="ChEBI" id="CHEBI:35247"/>
        <dbReference type="ChEBI" id="CHEBI:43474"/>
        <dbReference type="ChEBI" id="CHEBI:58680"/>
        <dbReference type="EC" id="3.1.3.3"/>
    </reaction>
</comment>
<dbReference type="NCBIfam" id="TIGR01488">
    <property type="entry name" value="HAD-SF-IB"/>
    <property type="match status" value="1"/>
</dbReference>
<evidence type="ECO:0000256" key="1">
    <source>
        <dbReference type="ARBA" id="ARBA00001946"/>
    </source>
</evidence>
<dbReference type="InterPro" id="IPR004469">
    <property type="entry name" value="PSP"/>
</dbReference>
<dbReference type="GO" id="GO:0000287">
    <property type="term" value="F:magnesium ion binding"/>
    <property type="evidence" value="ECO:0007669"/>
    <property type="project" value="TreeGrafter"/>
</dbReference>
<proteinExistence type="inferred from homology"/>
<evidence type="ECO:0000313" key="15">
    <source>
        <dbReference type="Proteomes" id="UP000539111"/>
    </source>
</evidence>
<feature type="active site" description="Proton donor" evidence="13">
    <location>
        <position position="88"/>
    </location>
</feature>
<name>A0A7Z0D428_9MICO</name>
<sequence>MSQAIILSAPAVSDDDVDRAVDVLSGIGVHARTPARLTSSPDAVRIDVPEDADGRAIRAALADLGPDVCVQPQRLRRAGAGLIVLDVDSTFIEQEVVELLAESAGTRDLVADITDRAMRGELDFTQSLRERVGTLAGLPATVLTEVAEQVCPTPGAARLVEGVRDAGAEIALVSGGFMEILEPLAAQFDIRLMLANRLEISGGRLTGRVHGDIVDRRAKMTALRGFAFDLDLDLWQTVAVGDGANDLDMMAVAGLSVAFNAKPEVRRRADTALSFRRLDALLPLAGLVER</sequence>
<dbReference type="SFLD" id="SFLDG01136">
    <property type="entry name" value="C1.6:_Phosphoserine_Phosphatas"/>
    <property type="match status" value="1"/>
</dbReference>
<dbReference type="Proteomes" id="UP000539111">
    <property type="component" value="Unassembled WGS sequence"/>
</dbReference>
<evidence type="ECO:0000256" key="13">
    <source>
        <dbReference type="PIRSR" id="PIRSR604469-1"/>
    </source>
</evidence>
<evidence type="ECO:0000256" key="3">
    <source>
        <dbReference type="ARBA" id="ARBA00009184"/>
    </source>
</evidence>
<keyword evidence="9" id="KW-0718">Serine biosynthesis</keyword>
<protein>
    <recommendedName>
        <fullName evidence="4">phosphoserine phosphatase</fullName>
        <ecNumber evidence="4">3.1.3.3</ecNumber>
    </recommendedName>
    <alternativeName>
        <fullName evidence="10">O-phosphoserine phosphohydrolase</fullName>
    </alternativeName>
</protein>
<comment type="caution">
    <text evidence="14">The sequence shown here is derived from an EMBL/GenBank/DDBJ whole genome shotgun (WGS) entry which is preliminary data.</text>
</comment>
<dbReference type="Gene3D" id="3.40.50.1000">
    <property type="entry name" value="HAD superfamily/HAD-like"/>
    <property type="match status" value="1"/>
</dbReference>
<dbReference type="PANTHER" id="PTHR43344:SF2">
    <property type="entry name" value="PHOSPHOSERINE PHOSPHATASE"/>
    <property type="match status" value="1"/>
</dbReference>
<dbReference type="UniPathway" id="UPA00135">
    <property type="reaction ID" value="UER00198"/>
</dbReference>
<comment type="similarity">
    <text evidence="3">Belongs to the HAD-like hydrolase superfamily. SerB family.</text>
</comment>
<keyword evidence="8" id="KW-0460">Magnesium</keyword>
<dbReference type="GO" id="GO:0005737">
    <property type="term" value="C:cytoplasm"/>
    <property type="evidence" value="ECO:0007669"/>
    <property type="project" value="TreeGrafter"/>
</dbReference>
<dbReference type="SFLD" id="SFLDG01137">
    <property type="entry name" value="C1.6.1:_Phosphoserine_Phosphat"/>
    <property type="match status" value="1"/>
</dbReference>